<dbReference type="Proteomes" id="UP000594535">
    <property type="component" value="Chromosome"/>
</dbReference>
<gene>
    <name evidence="1" type="ORF">G5B96_01135</name>
</gene>
<protein>
    <submittedName>
        <fullName evidence="1">Uncharacterized protein</fullName>
    </submittedName>
</protein>
<reference evidence="1 2" key="1">
    <citation type="journal article" date="2020" name="Microb. Genom.">
        <title>Analysis of complete Campylobacter concisus genomes identifies genomospecies features, secretion systems and novel plasmids and their association with severe ulcerative colitis.</title>
        <authorList>
            <person name="Liu F."/>
            <person name="Chen S."/>
            <person name="Luu L.D.W."/>
            <person name="Lee S.A."/>
            <person name="Tay A.C.Y."/>
            <person name="Wu R."/>
            <person name="Riordan S.M."/>
            <person name="Lan R."/>
            <person name="Liu L."/>
            <person name="Zhang L."/>
        </authorList>
    </citation>
    <scope>NUCLEOTIDE SEQUENCE [LARGE SCALE GENOMIC DNA]</scope>
    <source>
        <strain evidence="1 2">H9O-S2</strain>
    </source>
</reference>
<sequence>MKFRNFILFAVTIIGFDGCYIGEPSYEVFKETLTANIGNPNILLAQNNKSVYSEDRYIYEFERPKGCHYGYLTNKDDKPERVLDWVILSGKEFCKERRAWALSF</sequence>
<dbReference type="EMBL" id="CP049232">
    <property type="protein sequence ID" value="QPI06002.1"/>
    <property type="molecule type" value="Genomic_DNA"/>
</dbReference>
<proteinExistence type="predicted"/>
<accession>A0A7S9S983</accession>
<dbReference type="RefSeq" id="WP_035170016.1">
    <property type="nucleotide sequence ID" value="NZ_CP049232.1"/>
</dbReference>
<organism evidence="1 2">
    <name type="scientific">Campylobacter concisus</name>
    <dbReference type="NCBI Taxonomy" id="199"/>
    <lineage>
        <taxon>Bacteria</taxon>
        <taxon>Pseudomonadati</taxon>
        <taxon>Campylobacterota</taxon>
        <taxon>Epsilonproteobacteria</taxon>
        <taxon>Campylobacterales</taxon>
        <taxon>Campylobacteraceae</taxon>
        <taxon>Campylobacter</taxon>
    </lineage>
</organism>
<evidence type="ECO:0000313" key="1">
    <source>
        <dbReference type="EMBL" id="QPI06002.1"/>
    </source>
</evidence>
<evidence type="ECO:0000313" key="2">
    <source>
        <dbReference type="Proteomes" id="UP000594535"/>
    </source>
</evidence>
<dbReference type="AlphaFoldDB" id="A0A7S9S983"/>
<name>A0A7S9S983_9BACT</name>